<dbReference type="Proteomes" id="UP000594261">
    <property type="component" value="Chromosome 11"/>
</dbReference>
<dbReference type="Gene3D" id="1.10.600.10">
    <property type="entry name" value="Farnesyl Diphosphate Synthase"/>
    <property type="match status" value="1"/>
</dbReference>
<sequence length="71" mass="8180">MGDIVTKEVLEWVFKEPKIVIAASIINRLMDDLVSNEKQTVNAWKWKDINKECIRPTKVPVPFLTHVANFA</sequence>
<dbReference type="InterPro" id="IPR008949">
    <property type="entry name" value="Isoprenoid_synthase_dom_sf"/>
</dbReference>
<evidence type="ECO:0000313" key="3">
    <source>
        <dbReference type="Proteomes" id="UP000594261"/>
    </source>
</evidence>
<evidence type="ECO:0000259" key="1">
    <source>
        <dbReference type="Pfam" id="PF03936"/>
    </source>
</evidence>
<organism evidence="2 3">
    <name type="scientific">Quercus lobata</name>
    <name type="common">Valley oak</name>
    <dbReference type="NCBI Taxonomy" id="97700"/>
    <lineage>
        <taxon>Eukaryota</taxon>
        <taxon>Viridiplantae</taxon>
        <taxon>Streptophyta</taxon>
        <taxon>Embryophyta</taxon>
        <taxon>Tracheophyta</taxon>
        <taxon>Spermatophyta</taxon>
        <taxon>Magnoliopsida</taxon>
        <taxon>eudicotyledons</taxon>
        <taxon>Gunneridae</taxon>
        <taxon>Pentapetalae</taxon>
        <taxon>rosids</taxon>
        <taxon>fabids</taxon>
        <taxon>Fagales</taxon>
        <taxon>Fagaceae</taxon>
        <taxon>Quercus</taxon>
    </lineage>
</organism>
<reference evidence="2 3" key="1">
    <citation type="journal article" date="2016" name="G3 (Bethesda)">
        <title>First Draft Assembly and Annotation of the Genome of a California Endemic Oak Quercus lobata Nee (Fagaceae).</title>
        <authorList>
            <person name="Sork V.L."/>
            <person name="Fitz-Gibbon S.T."/>
            <person name="Puiu D."/>
            <person name="Crepeau M."/>
            <person name="Gugger P.F."/>
            <person name="Sherman R."/>
            <person name="Stevens K."/>
            <person name="Langley C.H."/>
            <person name="Pellegrini M."/>
            <person name="Salzberg S.L."/>
        </authorList>
    </citation>
    <scope>NUCLEOTIDE SEQUENCE [LARGE SCALE GENOMIC DNA]</scope>
    <source>
        <strain evidence="2 3">cv. SW786</strain>
    </source>
</reference>
<dbReference type="GO" id="GO:0000287">
    <property type="term" value="F:magnesium ion binding"/>
    <property type="evidence" value="ECO:0007669"/>
    <property type="project" value="InterPro"/>
</dbReference>
<evidence type="ECO:0000313" key="2">
    <source>
        <dbReference type="EnsemblPlants" id="QL11p017170:mrna"/>
    </source>
</evidence>
<dbReference type="EMBL" id="LRBV02000011">
    <property type="status" value="NOT_ANNOTATED_CDS"/>
    <property type="molecule type" value="Genomic_DNA"/>
</dbReference>
<accession>A0A7N2MWS6</accession>
<dbReference type="SUPFAM" id="SSF48576">
    <property type="entry name" value="Terpenoid synthases"/>
    <property type="match status" value="1"/>
</dbReference>
<feature type="domain" description="Terpene synthase metal-binding" evidence="1">
    <location>
        <begin position="1"/>
        <end position="39"/>
    </location>
</feature>
<proteinExistence type="predicted"/>
<dbReference type="Pfam" id="PF03936">
    <property type="entry name" value="Terpene_synth_C"/>
    <property type="match status" value="1"/>
</dbReference>
<dbReference type="InterPro" id="IPR005630">
    <property type="entry name" value="Terpene_synthase_metal-bd"/>
</dbReference>
<dbReference type="Gramene" id="QL11p017170:mrna">
    <property type="protein sequence ID" value="QL11p017170:mrna"/>
    <property type="gene ID" value="QL11p017170"/>
</dbReference>
<name>A0A7N2MWS6_QUELO</name>
<reference evidence="2" key="2">
    <citation type="submission" date="2021-01" db="UniProtKB">
        <authorList>
            <consortium name="EnsemblPlants"/>
        </authorList>
    </citation>
    <scope>IDENTIFICATION</scope>
</reference>
<dbReference type="InParanoid" id="A0A7N2MWS6"/>
<protein>
    <recommendedName>
        <fullName evidence="1">Terpene synthase metal-binding domain-containing protein</fullName>
    </recommendedName>
</protein>
<dbReference type="EnsemblPlants" id="QL11p017170:mrna">
    <property type="protein sequence ID" value="QL11p017170:mrna"/>
    <property type="gene ID" value="QL11p017170"/>
</dbReference>
<dbReference type="GO" id="GO:0010333">
    <property type="term" value="F:terpene synthase activity"/>
    <property type="evidence" value="ECO:0007669"/>
    <property type="project" value="InterPro"/>
</dbReference>
<dbReference type="AlphaFoldDB" id="A0A7N2MWS6"/>
<keyword evidence="3" id="KW-1185">Reference proteome</keyword>